<evidence type="ECO:0000256" key="2">
    <source>
        <dbReference type="ARBA" id="ARBA00006434"/>
    </source>
</evidence>
<keyword evidence="4" id="KW-1003">Cell membrane</keyword>
<protein>
    <recommendedName>
        <fullName evidence="14">Sodium/proline symporter</fullName>
    </recommendedName>
    <alternativeName>
        <fullName evidence="14">Proline permease</fullName>
    </alternativeName>
</protein>
<dbReference type="AlphaFoldDB" id="A0A918KND3"/>
<feature type="transmembrane region" description="Helical" evidence="14">
    <location>
        <begin position="393"/>
        <end position="413"/>
    </location>
</feature>
<evidence type="ECO:0000256" key="10">
    <source>
        <dbReference type="ARBA" id="ARBA00023136"/>
    </source>
</evidence>
<feature type="transmembrane region" description="Helical" evidence="14">
    <location>
        <begin position="369"/>
        <end position="387"/>
    </location>
</feature>
<evidence type="ECO:0000256" key="13">
    <source>
        <dbReference type="RuleBase" id="RU362091"/>
    </source>
</evidence>
<evidence type="ECO:0000256" key="4">
    <source>
        <dbReference type="ARBA" id="ARBA00022475"/>
    </source>
</evidence>
<sequence length="473" mass="49058">MTETTIVLITLIAYKIILLGVGWWASRRVSDESDFFIAGGGKGGGLGAWTAGLSYAASTSSAWVLLGFTGIVFTQGAVGLWLVPGIFGGYLMTWLVMGPRLNAETAAKGHITIVDFITDGMAGKAKRLTGLLCAALILFCFVFYISSQFQAAGNALDEVFGLGVAEAVLLGAAVIVAYCLLGGFWAASVTDALQAGVMMLACILVPLATVSAAGGIGAVIETLHATEPHDYFSFTNGSAGMAGIGVAMGLLGTGLGALGQPQLLNRIMSVRTDRERKQAAAITIGWGVIIYSGLICLAFAGRALKVDTGGESLFFAAAQNYLPPVVAGVVIAAVLSAVMSTVDSLLLAAASAVSHDSGIQYSDPKRGLLYGRLAMIGVAVIAVIMTLTLPKDIFTRVLFSWVALGAAFGPVILVKCLGMKVRDIFIFAAIVAGFSIAVIAYNIAGPLADVIEKWASWIIGFAILFAGRTPRPI</sequence>
<feature type="transmembrane region" description="Helical" evidence="14">
    <location>
        <begin position="78"/>
        <end position="97"/>
    </location>
</feature>
<feature type="transmembrane region" description="Helical" evidence="14">
    <location>
        <begin position="159"/>
        <end position="185"/>
    </location>
</feature>
<feature type="transmembrane region" description="Helical" evidence="14">
    <location>
        <begin position="321"/>
        <end position="348"/>
    </location>
</feature>
<evidence type="ECO:0000313" key="16">
    <source>
        <dbReference type="Proteomes" id="UP000600865"/>
    </source>
</evidence>
<dbReference type="GO" id="GO:0015824">
    <property type="term" value="P:proline transport"/>
    <property type="evidence" value="ECO:0007669"/>
    <property type="project" value="UniProtKB-UniRule"/>
</dbReference>
<dbReference type="PANTHER" id="PTHR48086">
    <property type="entry name" value="SODIUM/PROLINE SYMPORTER-RELATED"/>
    <property type="match status" value="1"/>
</dbReference>
<feature type="transmembrane region" description="Helical" evidence="14">
    <location>
        <begin position="279"/>
        <end position="301"/>
    </location>
</feature>
<feature type="transmembrane region" description="Helical" evidence="14">
    <location>
        <begin position="450"/>
        <end position="467"/>
    </location>
</feature>
<dbReference type="GO" id="GO:0031402">
    <property type="term" value="F:sodium ion binding"/>
    <property type="evidence" value="ECO:0007669"/>
    <property type="project" value="UniProtKB-UniRule"/>
</dbReference>
<dbReference type="GO" id="GO:0005298">
    <property type="term" value="F:proline:sodium symporter activity"/>
    <property type="evidence" value="ECO:0007669"/>
    <property type="project" value="UniProtKB-UniRule"/>
</dbReference>
<comment type="catalytic activity">
    <reaction evidence="12">
        <text>L-proline(in) + Na(+)(in) = L-proline(out) + Na(+)(out)</text>
        <dbReference type="Rhea" id="RHEA:28967"/>
        <dbReference type="ChEBI" id="CHEBI:29101"/>
        <dbReference type="ChEBI" id="CHEBI:60039"/>
    </reaction>
</comment>
<keyword evidence="14" id="KW-0997">Cell inner membrane</keyword>
<evidence type="ECO:0000256" key="9">
    <source>
        <dbReference type="ARBA" id="ARBA00023065"/>
    </source>
</evidence>
<feature type="transmembrane region" description="Helical" evidence="14">
    <location>
        <begin position="128"/>
        <end position="147"/>
    </location>
</feature>
<keyword evidence="7 14" id="KW-1133">Transmembrane helix</keyword>
<evidence type="ECO:0000256" key="12">
    <source>
        <dbReference type="ARBA" id="ARBA00033708"/>
    </source>
</evidence>
<dbReference type="GO" id="GO:0005886">
    <property type="term" value="C:plasma membrane"/>
    <property type="evidence" value="ECO:0007669"/>
    <property type="project" value="UniProtKB-SubCell"/>
</dbReference>
<keyword evidence="9 14" id="KW-0406">Ion transport</keyword>
<evidence type="ECO:0000256" key="3">
    <source>
        <dbReference type="ARBA" id="ARBA00022448"/>
    </source>
</evidence>
<dbReference type="InterPro" id="IPR001734">
    <property type="entry name" value="Na/solute_symporter"/>
</dbReference>
<evidence type="ECO:0000256" key="5">
    <source>
        <dbReference type="ARBA" id="ARBA00022692"/>
    </source>
</evidence>
<evidence type="ECO:0000256" key="6">
    <source>
        <dbReference type="ARBA" id="ARBA00022847"/>
    </source>
</evidence>
<gene>
    <name evidence="15" type="primary">putP</name>
    <name evidence="15" type="ORF">GCM10011309_19690</name>
</gene>
<evidence type="ECO:0000256" key="1">
    <source>
        <dbReference type="ARBA" id="ARBA00004651"/>
    </source>
</evidence>
<feature type="transmembrane region" description="Helical" evidence="14">
    <location>
        <begin position="425"/>
        <end position="444"/>
    </location>
</feature>
<feature type="transmembrane region" description="Helical" evidence="14">
    <location>
        <begin position="46"/>
        <end position="66"/>
    </location>
</feature>
<feature type="transmembrane region" description="Helical" evidence="14">
    <location>
        <begin position="6"/>
        <end position="25"/>
    </location>
</feature>
<reference evidence="15 16" key="1">
    <citation type="journal article" date="2014" name="Int. J. Syst. Evol. Microbiol.">
        <title>Complete genome sequence of Corynebacterium casei LMG S-19264T (=DSM 44701T), isolated from a smear-ripened cheese.</title>
        <authorList>
            <consortium name="US DOE Joint Genome Institute (JGI-PGF)"/>
            <person name="Walter F."/>
            <person name="Albersmeier A."/>
            <person name="Kalinowski J."/>
            <person name="Ruckert C."/>
        </authorList>
    </citation>
    <scope>NUCLEOTIDE SEQUENCE [LARGE SCALE GENOMIC DNA]</scope>
    <source>
        <strain evidence="15 16">KCTC 23968</strain>
    </source>
</reference>
<dbReference type="InterPro" id="IPR038377">
    <property type="entry name" value="Na/Glc_symporter_sf"/>
</dbReference>
<proteinExistence type="inferred from homology"/>
<evidence type="ECO:0000256" key="14">
    <source>
        <dbReference type="RuleBase" id="RU366012"/>
    </source>
</evidence>
<organism evidence="15 16">
    <name type="scientific">Litorimonas cladophorae</name>
    <dbReference type="NCBI Taxonomy" id="1220491"/>
    <lineage>
        <taxon>Bacteria</taxon>
        <taxon>Pseudomonadati</taxon>
        <taxon>Pseudomonadota</taxon>
        <taxon>Alphaproteobacteria</taxon>
        <taxon>Maricaulales</taxon>
        <taxon>Robiginitomaculaceae</taxon>
    </lineage>
</organism>
<comment type="subcellular location">
    <subcellularLocation>
        <location evidence="14">Cell inner membrane</location>
        <topology evidence="14">Multi-pass membrane protein</topology>
    </subcellularLocation>
    <subcellularLocation>
        <location evidence="1">Cell membrane</location>
        <topology evidence="1">Multi-pass membrane protein</topology>
    </subcellularLocation>
</comment>
<evidence type="ECO:0000256" key="11">
    <source>
        <dbReference type="ARBA" id="ARBA00023201"/>
    </source>
</evidence>
<keyword evidence="10 14" id="KW-0472">Membrane</keyword>
<dbReference type="Proteomes" id="UP000600865">
    <property type="component" value="Unassembled WGS sequence"/>
</dbReference>
<dbReference type="RefSeq" id="WP_189585037.1">
    <property type="nucleotide sequence ID" value="NZ_BMYV01000002.1"/>
</dbReference>
<keyword evidence="16" id="KW-1185">Reference proteome</keyword>
<name>A0A918KND3_9PROT</name>
<comment type="similarity">
    <text evidence="2 13">Belongs to the sodium:solute symporter (SSF) (TC 2.A.21) family.</text>
</comment>
<evidence type="ECO:0000313" key="15">
    <source>
        <dbReference type="EMBL" id="GGX69725.1"/>
    </source>
</evidence>
<comment type="caution">
    <text evidence="15">The sequence shown here is derived from an EMBL/GenBank/DDBJ whole genome shotgun (WGS) entry which is preliminary data.</text>
</comment>
<dbReference type="PROSITE" id="PS50283">
    <property type="entry name" value="NA_SOLUT_SYMP_3"/>
    <property type="match status" value="1"/>
</dbReference>
<keyword evidence="6 14" id="KW-0769">Symport</keyword>
<dbReference type="InterPro" id="IPR050277">
    <property type="entry name" value="Sodium:Solute_Symporter"/>
</dbReference>
<dbReference type="InterPro" id="IPR011851">
    <property type="entry name" value="Na/Pro_symporter"/>
</dbReference>
<keyword evidence="14" id="KW-0029">Amino-acid transport</keyword>
<accession>A0A918KND3</accession>
<dbReference type="EMBL" id="BMYV01000002">
    <property type="protein sequence ID" value="GGX69725.1"/>
    <property type="molecule type" value="Genomic_DNA"/>
</dbReference>
<evidence type="ECO:0000256" key="7">
    <source>
        <dbReference type="ARBA" id="ARBA00022989"/>
    </source>
</evidence>
<evidence type="ECO:0000256" key="8">
    <source>
        <dbReference type="ARBA" id="ARBA00023053"/>
    </source>
</evidence>
<dbReference type="PANTHER" id="PTHR48086:SF3">
    <property type="entry name" value="SODIUM_PROLINE SYMPORTER"/>
    <property type="match status" value="1"/>
</dbReference>
<keyword evidence="3 14" id="KW-0813">Transport</keyword>
<dbReference type="Pfam" id="PF00474">
    <property type="entry name" value="SSF"/>
    <property type="match status" value="1"/>
</dbReference>
<feature type="transmembrane region" description="Helical" evidence="14">
    <location>
        <begin position="240"/>
        <end position="258"/>
    </location>
</feature>
<feature type="transmembrane region" description="Helical" evidence="14">
    <location>
        <begin position="197"/>
        <end position="220"/>
    </location>
</feature>
<dbReference type="Gene3D" id="1.20.1730.10">
    <property type="entry name" value="Sodium/glucose cotransporter"/>
    <property type="match status" value="1"/>
</dbReference>
<dbReference type="CDD" id="cd11475">
    <property type="entry name" value="SLC5sbd_PutP"/>
    <property type="match status" value="1"/>
</dbReference>
<keyword evidence="5 14" id="KW-0812">Transmembrane</keyword>
<comment type="function">
    <text evidence="14">Catalyzes the sodium-dependent uptake of extracellular L-proline.</text>
</comment>
<keyword evidence="11 14" id="KW-0739">Sodium transport</keyword>
<keyword evidence="8 14" id="KW-0915">Sodium</keyword>